<feature type="non-terminal residue" evidence="2">
    <location>
        <position position="347"/>
    </location>
</feature>
<gene>
    <name evidence="2" type="ORF">PCOR1329_LOCUS82993</name>
</gene>
<dbReference type="EMBL" id="CAUYUJ010021985">
    <property type="protein sequence ID" value="CAK0908280.1"/>
    <property type="molecule type" value="Genomic_DNA"/>
</dbReference>
<feature type="region of interest" description="Disordered" evidence="1">
    <location>
        <begin position="312"/>
        <end position="331"/>
    </location>
</feature>
<evidence type="ECO:0000256" key="1">
    <source>
        <dbReference type="SAM" id="MobiDB-lite"/>
    </source>
</evidence>
<name>A0ABN9Y6S0_9DINO</name>
<feature type="compositionally biased region" description="Acidic residues" evidence="1">
    <location>
        <begin position="312"/>
        <end position="321"/>
    </location>
</feature>
<keyword evidence="3" id="KW-1185">Reference proteome</keyword>
<evidence type="ECO:0000313" key="3">
    <source>
        <dbReference type="Proteomes" id="UP001189429"/>
    </source>
</evidence>
<sequence length="347" mass="37614">GVAVTQSKRTEMVGRIHEIYRASHREHEEAKQWFNGGGCSEKAMQLLLDDVQAEPVAVVDQPAAHAHGPGGGGGETVAMNGAEQQQQQEADKVKALLRVLQRSKAADEIDKFGLGHFSRKELTCRVQIELDTMARSAYLSASGDDELMGDPDKLELKEVSTAAKKQKVTLMRTEPLCDSSVVLEFWGKVVSTSVANLIRHSDVLPLVCENGPKLWIDGSNVQIPKCVDYCAAWSMKTATQQPAATEMVAPKKKAKKDEKTVTHEFGSVELPVQVTAVSGPKTFKYKVPVLKGVGSEPALSHVGECCKPEFTDWGDEDSDAEDGGKQDIGWKAIDADPTVCAESANVR</sequence>
<proteinExistence type="predicted"/>
<feature type="non-terminal residue" evidence="2">
    <location>
        <position position="1"/>
    </location>
</feature>
<evidence type="ECO:0000313" key="2">
    <source>
        <dbReference type="EMBL" id="CAK0908280.1"/>
    </source>
</evidence>
<organism evidence="2 3">
    <name type="scientific">Prorocentrum cordatum</name>
    <dbReference type="NCBI Taxonomy" id="2364126"/>
    <lineage>
        <taxon>Eukaryota</taxon>
        <taxon>Sar</taxon>
        <taxon>Alveolata</taxon>
        <taxon>Dinophyceae</taxon>
        <taxon>Prorocentrales</taxon>
        <taxon>Prorocentraceae</taxon>
        <taxon>Prorocentrum</taxon>
    </lineage>
</organism>
<dbReference type="Proteomes" id="UP001189429">
    <property type="component" value="Unassembled WGS sequence"/>
</dbReference>
<reference evidence="2" key="1">
    <citation type="submission" date="2023-10" db="EMBL/GenBank/DDBJ databases">
        <authorList>
            <person name="Chen Y."/>
            <person name="Shah S."/>
            <person name="Dougan E. K."/>
            <person name="Thang M."/>
            <person name="Chan C."/>
        </authorList>
    </citation>
    <scope>NUCLEOTIDE SEQUENCE [LARGE SCALE GENOMIC DNA]</scope>
</reference>
<accession>A0ABN9Y6S0</accession>
<protein>
    <submittedName>
        <fullName evidence="2">Uncharacterized protein</fullName>
    </submittedName>
</protein>
<comment type="caution">
    <text evidence="2">The sequence shown here is derived from an EMBL/GenBank/DDBJ whole genome shotgun (WGS) entry which is preliminary data.</text>
</comment>